<dbReference type="KEGG" id="ctae:BGI42_12715"/>
<feature type="repeat" description="Cell wall-binding" evidence="3">
    <location>
        <begin position="316"/>
        <end position="335"/>
    </location>
</feature>
<dbReference type="STRING" id="394958.BGI42_12715"/>
<dbReference type="RefSeq" id="WP_069680673.1">
    <property type="nucleotide sequence ID" value="NZ_CP017253.2"/>
</dbReference>
<sequence>MQIAKKTISFFLGVAIMVSIIPTISVQAISEDINIISSTEVTAAQAKKWAKSKGASSAFVNLADLFWKYAKYHGNINPGIAYVQSAKETKYGNFGGVIDQSYYNTCGLKTSSGGGNYDPNAHQRFNSWDEGVQAHLDHLALYAGAEGYPRKDTYDPRHFYSIKGKAITVNSLSGKWAPSSTYGQEVNKLYVDLLNYSKSNLSESNTNNSTESIKSSIGWKYKWGNWYYYKSDGKLATGWIKYDNKWYYLYSSGVMAKGWIDVSGKWYYLSSSGAMQTGWLKYNYKWYYLNSDGSMEIGLSSINNKKYFFDSSGAMKIGWAKIGWHWYYFNNDGCMLKGWIKPDGKWYYLYSGSGAMAIGWVNPDGQNSYYLNNDGSMATGWKTIGADIYYFNPTSGAMAKDTIIDGWKIDSSGKRVEKTNSGSKKLIVIDPGHNFGGNDGAYATHDGTVYVERDLNMQLSLILKSKLEANGYEVMMTRKETDRETLESVQSLTNRVNMANDFNADFFISIHHNASKSSESNGVETYYSSNKQDFKFGYGPSEYKLKLSKDMSIAINNSIVSKTGAYNRGAKDANFFVCRNTNMPSVLVEAGFITNFEEAKKCADFTYKNKTADGIAEAIANEI</sequence>
<dbReference type="SUPFAM" id="SSF69360">
    <property type="entry name" value="Cell wall binding repeat"/>
    <property type="match status" value="1"/>
</dbReference>
<dbReference type="Proteomes" id="UP000094652">
    <property type="component" value="Chromosome"/>
</dbReference>
<proteinExistence type="predicted"/>
<dbReference type="CDD" id="cd02696">
    <property type="entry name" value="MurNAc-LAA"/>
    <property type="match status" value="1"/>
</dbReference>
<dbReference type="GO" id="GO:0030288">
    <property type="term" value="C:outer membrane-bounded periplasmic space"/>
    <property type="evidence" value="ECO:0007669"/>
    <property type="project" value="TreeGrafter"/>
</dbReference>
<dbReference type="AlphaFoldDB" id="A0A1D7XMJ3"/>
<dbReference type="PANTHER" id="PTHR30404:SF0">
    <property type="entry name" value="N-ACETYLMURAMOYL-L-ALANINE AMIDASE AMIC"/>
    <property type="match status" value="1"/>
</dbReference>
<gene>
    <name evidence="5" type="ORF">BGI42_12715</name>
</gene>
<feature type="repeat" description="Cell wall-binding" evidence="3">
    <location>
        <begin position="236"/>
        <end position="255"/>
    </location>
</feature>
<reference evidence="6" key="1">
    <citation type="submission" date="2016-09" db="EMBL/GenBank/DDBJ databases">
        <title>Genomics of Clostridium taeniosporum, an organism which forms endospores with ribbon-like appendages.</title>
        <authorList>
            <person name="Walker J.R."/>
        </authorList>
    </citation>
    <scope>NUCLEOTIDE SEQUENCE [LARGE SCALE GENOMIC DNA]</scope>
    <source>
        <strain evidence="6">1/k</strain>
    </source>
</reference>
<dbReference type="InterPro" id="IPR050695">
    <property type="entry name" value="N-acetylmuramoyl_amidase_3"/>
</dbReference>
<evidence type="ECO:0000259" key="4">
    <source>
        <dbReference type="SMART" id="SM00646"/>
    </source>
</evidence>
<feature type="domain" description="MurNAc-LAA" evidence="4">
    <location>
        <begin position="496"/>
        <end position="620"/>
    </location>
</feature>
<evidence type="ECO:0000313" key="6">
    <source>
        <dbReference type="Proteomes" id="UP000094652"/>
    </source>
</evidence>
<keyword evidence="6" id="KW-1185">Reference proteome</keyword>
<dbReference type="GO" id="GO:0008745">
    <property type="term" value="F:N-acetylmuramoyl-L-alanine amidase activity"/>
    <property type="evidence" value="ECO:0007669"/>
    <property type="project" value="InterPro"/>
</dbReference>
<dbReference type="GO" id="GO:0009253">
    <property type="term" value="P:peptidoglycan catabolic process"/>
    <property type="evidence" value="ECO:0007669"/>
    <property type="project" value="InterPro"/>
</dbReference>
<dbReference type="Pfam" id="PF01520">
    <property type="entry name" value="Amidase_3"/>
    <property type="match status" value="1"/>
</dbReference>
<dbReference type="Pfam" id="PF19127">
    <property type="entry name" value="Choline_bind_3"/>
    <property type="match status" value="3"/>
</dbReference>
<evidence type="ECO:0000256" key="3">
    <source>
        <dbReference type="PROSITE-ProRule" id="PRU00591"/>
    </source>
</evidence>
<dbReference type="InterPro" id="IPR018337">
    <property type="entry name" value="Cell_wall/Cho-bd_repeat"/>
</dbReference>
<organism evidence="5 6">
    <name type="scientific">Clostridium taeniosporum</name>
    <dbReference type="NCBI Taxonomy" id="394958"/>
    <lineage>
        <taxon>Bacteria</taxon>
        <taxon>Bacillati</taxon>
        <taxon>Bacillota</taxon>
        <taxon>Clostridia</taxon>
        <taxon>Eubacteriales</taxon>
        <taxon>Clostridiaceae</taxon>
        <taxon>Clostridium</taxon>
    </lineage>
</organism>
<evidence type="ECO:0000313" key="5">
    <source>
        <dbReference type="EMBL" id="AOR24546.1"/>
    </source>
</evidence>
<dbReference type="SUPFAM" id="SSF53187">
    <property type="entry name" value="Zn-dependent exopeptidases"/>
    <property type="match status" value="1"/>
</dbReference>
<keyword evidence="2 5" id="KW-0378">Hydrolase</keyword>
<evidence type="ECO:0000256" key="1">
    <source>
        <dbReference type="ARBA" id="ARBA00022737"/>
    </source>
</evidence>
<dbReference type="SMART" id="SM00646">
    <property type="entry name" value="Ami_3"/>
    <property type="match status" value="1"/>
</dbReference>
<dbReference type="Pfam" id="PF01473">
    <property type="entry name" value="Choline_bind_1"/>
    <property type="match status" value="3"/>
</dbReference>
<dbReference type="InterPro" id="IPR002508">
    <property type="entry name" value="MurNAc-LAA_cat"/>
</dbReference>
<dbReference type="OrthoDB" id="9763643at2"/>
<keyword evidence="1" id="KW-0677">Repeat</keyword>
<protein>
    <submittedName>
        <fullName evidence="5">Cell wall hydrolase</fullName>
    </submittedName>
</protein>
<accession>A0A1D7XMJ3</accession>
<dbReference type="Gene3D" id="3.40.630.40">
    <property type="entry name" value="Zn-dependent exopeptidases"/>
    <property type="match status" value="1"/>
</dbReference>
<dbReference type="PROSITE" id="PS51170">
    <property type="entry name" value="CW"/>
    <property type="match status" value="5"/>
</dbReference>
<evidence type="ECO:0000256" key="2">
    <source>
        <dbReference type="ARBA" id="ARBA00022801"/>
    </source>
</evidence>
<feature type="repeat" description="Cell wall-binding" evidence="3">
    <location>
        <begin position="256"/>
        <end position="275"/>
    </location>
</feature>
<dbReference type="EMBL" id="CP017253">
    <property type="protein sequence ID" value="AOR24546.1"/>
    <property type="molecule type" value="Genomic_DNA"/>
</dbReference>
<feature type="repeat" description="Cell wall-binding" evidence="3">
    <location>
        <begin position="357"/>
        <end position="377"/>
    </location>
</feature>
<feature type="repeat" description="Cell wall-binding" evidence="3">
    <location>
        <begin position="276"/>
        <end position="295"/>
    </location>
</feature>
<dbReference type="Gene3D" id="2.10.270.10">
    <property type="entry name" value="Cholin Binding"/>
    <property type="match status" value="3"/>
</dbReference>
<name>A0A1D7XMJ3_9CLOT</name>
<dbReference type="PANTHER" id="PTHR30404">
    <property type="entry name" value="N-ACETYLMURAMOYL-L-ALANINE AMIDASE"/>
    <property type="match status" value="1"/>
</dbReference>